<evidence type="ECO:0000259" key="1">
    <source>
        <dbReference type="Pfam" id="PF22691"/>
    </source>
</evidence>
<proteinExistence type="predicted"/>
<dbReference type="SUPFAM" id="SSF53901">
    <property type="entry name" value="Thiolase-like"/>
    <property type="match status" value="2"/>
</dbReference>
<reference evidence="2 3" key="1">
    <citation type="submission" date="2016-01" db="EMBL/GenBank/DDBJ databases">
        <title>The new phylogeny of the genus Mycobacterium.</title>
        <authorList>
            <person name="Tarcisio F."/>
            <person name="Conor M."/>
            <person name="Antonella G."/>
            <person name="Elisabetta G."/>
            <person name="Giulia F.S."/>
            <person name="Sara T."/>
            <person name="Anna F."/>
            <person name="Clotilde B."/>
            <person name="Roberto B."/>
            <person name="Veronica D.S."/>
            <person name="Fabio R."/>
            <person name="Monica P."/>
            <person name="Olivier J."/>
            <person name="Enrico T."/>
            <person name="Nicola S."/>
        </authorList>
    </citation>
    <scope>NUCLEOTIDE SEQUENCE [LARGE SCALE GENOMIC DNA]</scope>
    <source>
        <strain evidence="2 3">DSM 44153</strain>
    </source>
</reference>
<dbReference type="EMBL" id="LQPZ01000032">
    <property type="protein sequence ID" value="ORX02432.1"/>
    <property type="molecule type" value="Genomic_DNA"/>
</dbReference>
<dbReference type="Pfam" id="PF22691">
    <property type="entry name" value="Thiolase_C_1"/>
    <property type="match status" value="1"/>
</dbReference>
<dbReference type="STRING" id="1798.AWC30_12725"/>
<dbReference type="OrthoDB" id="9785768at2"/>
<dbReference type="InterPro" id="IPR002155">
    <property type="entry name" value="Thiolase"/>
</dbReference>
<dbReference type="PANTHER" id="PTHR42870">
    <property type="entry name" value="ACETYL-COA C-ACETYLTRANSFERASE"/>
    <property type="match status" value="1"/>
</dbReference>
<dbReference type="NCBIfam" id="NF006180">
    <property type="entry name" value="PRK08313.1"/>
    <property type="match status" value="1"/>
</dbReference>
<feature type="domain" description="Thiolase C-terminal" evidence="1">
    <location>
        <begin position="253"/>
        <end position="379"/>
    </location>
</feature>
<dbReference type="AlphaFoldDB" id="A0A1X2EHP7"/>
<organism evidence="2 3">
    <name type="scientific">Mycolicibacillus trivialis</name>
    <dbReference type="NCBI Taxonomy" id="1798"/>
    <lineage>
        <taxon>Bacteria</taxon>
        <taxon>Bacillati</taxon>
        <taxon>Actinomycetota</taxon>
        <taxon>Actinomycetes</taxon>
        <taxon>Mycobacteriales</taxon>
        <taxon>Mycobacteriaceae</taxon>
        <taxon>Mycolicibacillus</taxon>
    </lineage>
</organism>
<dbReference type="CDD" id="cd00829">
    <property type="entry name" value="SCP-x_thiolase"/>
    <property type="match status" value="1"/>
</dbReference>
<comment type="caution">
    <text evidence="2">The sequence shown here is derived from an EMBL/GenBank/DDBJ whole genome shotgun (WGS) entry which is preliminary data.</text>
</comment>
<dbReference type="PANTHER" id="PTHR42870:SF1">
    <property type="entry name" value="NON-SPECIFIC LIPID-TRANSFER PROTEIN-LIKE 2"/>
    <property type="match status" value="1"/>
</dbReference>
<evidence type="ECO:0000313" key="2">
    <source>
        <dbReference type="EMBL" id="ORX02432.1"/>
    </source>
</evidence>
<dbReference type="RefSeq" id="WP_085110553.1">
    <property type="nucleotide sequence ID" value="NZ_JACKSN010000070.1"/>
</dbReference>
<keyword evidence="2" id="KW-0808">Transferase</keyword>
<keyword evidence="3" id="KW-1185">Reference proteome</keyword>
<dbReference type="Gene3D" id="3.40.47.10">
    <property type="match status" value="1"/>
</dbReference>
<dbReference type="InterPro" id="IPR016039">
    <property type="entry name" value="Thiolase-like"/>
</dbReference>
<accession>A0A1X2EHP7</accession>
<dbReference type="Proteomes" id="UP000193090">
    <property type="component" value="Unassembled WGS sequence"/>
</dbReference>
<name>A0A1X2EHP7_9MYCO</name>
<sequence length="391" mass="41240">MGKQLAAVLGTGQTKYTKARHDVSMNGLVREAIDRALADSGSTFADIDAVVVGKAPDFFEGSMMPELFMADAVGATGKPLIRVHTAGSVGGSTAIVAASLVQSGKYRRVLAMAWEKQSESNAMWGLSIPVPFTKPVGAGAGGYFAPHVRAYIRRSGAPDHIGAKVVVKDRLNGAKNPLAHLHQPDITVEKVMDSQMLWDPIRYDETCPSSDGACAVVIGDEAAAEARVAAGEPVAWIHATALRTEPLAYAGRDQVSPQAGRDAAEALWRDAGITDPLDEIDAAEIYVPFSWFEPMWLENLGFVPEGEGWKLTDAGETAIGGRLPVNPSGGVLSSNPIGASGMIRFAEAAIQVMGKAGDHQVPDARKALGHAYGGGSQYYSMWVVASDKPEG</sequence>
<dbReference type="GO" id="GO:0016747">
    <property type="term" value="F:acyltransferase activity, transferring groups other than amino-acyl groups"/>
    <property type="evidence" value="ECO:0007669"/>
    <property type="project" value="InterPro"/>
</dbReference>
<evidence type="ECO:0000313" key="3">
    <source>
        <dbReference type="Proteomes" id="UP000193090"/>
    </source>
</evidence>
<dbReference type="InterPro" id="IPR055140">
    <property type="entry name" value="Thiolase_C_2"/>
</dbReference>
<protein>
    <submittedName>
        <fullName evidence="2">Acetyl-CoA acetyltransferase</fullName>
    </submittedName>
</protein>
<gene>
    <name evidence="2" type="ORF">AWC30_12725</name>
</gene>
<dbReference type="PIRSF" id="PIRSF000429">
    <property type="entry name" value="Ac-CoA_Ac_transf"/>
    <property type="match status" value="1"/>
</dbReference>